<proteinExistence type="predicted"/>
<evidence type="ECO:0000313" key="2">
    <source>
        <dbReference type="Proteomes" id="UP000317652"/>
    </source>
</evidence>
<protein>
    <submittedName>
        <fullName evidence="1">Uncharacterized protein</fullName>
    </submittedName>
</protein>
<keyword evidence="2" id="KW-1185">Reference proteome</keyword>
<reference evidence="1 2" key="1">
    <citation type="submission" date="2019-07" db="EMBL/GenBank/DDBJ databases">
        <authorList>
            <person name="Brisse S."/>
            <person name="Rodrigues C."/>
            <person name="Thorpe H."/>
        </authorList>
    </citation>
    <scope>NUCLEOTIDE SEQUENCE [LARGE SCALE GENOMIC DNA]</scope>
    <source>
        <strain evidence="1">SB6411</strain>
    </source>
</reference>
<dbReference type="EMBL" id="CABGGS010000026">
    <property type="protein sequence ID" value="VUS60755.1"/>
    <property type="molecule type" value="Genomic_DNA"/>
</dbReference>
<evidence type="ECO:0000313" key="1">
    <source>
        <dbReference type="EMBL" id="VUS60755.1"/>
    </source>
</evidence>
<name>A0ABY6VE24_9ENTR</name>
<comment type="caution">
    <text evidence="1">The sequence shown here is derived from an EMBL/GenBank/DDBJ whole genome shotgun (WGS) entry which is preliminary data.</text>
</comment>
<accession>A0ABY6VE24</accession>
<gene>
    <name evidence="1" type="ORF">SB6411_05862</name>
</gene>
<dbReference type="Proteomes" id="UP000317652">
    <property type="component" value="Unassembled WGS sequence"/>
</dbReference>
<sequence length="50" mass="5727">MVVHKAAHKAGNFRAGFQALRHLRTTQVEVAVFQTRFFGVDVIGVQRQRF</sequence>
<organism evidence="1 2">
    <name type="scientific">Klebsiella spallanzanii</name>
    <dbReference type="NCBI Taxonomy" id="2587528"/>
    <lineage>
        <taxon>Bacteria</taxon>
        <taxon>Pseudomonadati</taxon>
        <taxon>Pseudomonadota</taxon>
        <taxon>Gammaproteobacteria</taxon>
        <taxon>Enterobacterales</taxon>
        <taxon>Enterobacteriaceae</taxon>
        <taxon>Klebsiella/Raoultella group</taxon>
        <taxon>Klebsiella</taxon>
    </lineage>
</organism>